<feature type="region of interest" description="Disordered" evidence="1">
    <location>
        <begin position="226"/>
        <end position="305"/>
    </location>
</feature>
<gene>
    <name evidence="3" type="ORF">Egran_03913</name>
</gene>
<proteinExistence type="predicted"/>
<reference evidence="3 4" key="1">
    <citation type="journal article" date="2015" name="Environ. Microbiol.">
        <title>Metagenome sequence of Elaphomyces granulatus from sporocarp tissue reveals Ascomycota ectomycorrhizal fingerprints of genome expansion and a Proteobacteria-rich microbiome.</title>
        <authorList>
            <person name="Quandt C.A."/>
            <person name="Kohler A."/>
            <person name="Hesse C.N."/>
            <person name="Sharpton T.J."/>
            <person name="Martin F."/>
            <person name="Spatafora J.W."/>
        </authorList>
    </citation>
    <scope>NUCLEOTIDE SEQUENCE [LARGE SCALE GENOMIC DNA]</scope>
    <source>
        <strain evidence="3 4">OSC145934</strain>
    </source>
</reference>
<evidence type="ECO:0000313" key="4">
    <source>
        <dbReference type="Proteomes" id="UP000243515"/>
    </source>
</evidence>
<dbReference type="GO" id="GO:0006396">
    <property type="term" value="P:RNA processing"/>
    <property type="evidence" value="ECO:0007669"/>
    <property type="project" value="InterPro"/>
</dbReference>
<name>A0A232LW30_9EURO</name>
<dbReference type="Proteomes" id="UP000243515">
    <property type="component" value="Unassembled WGS sequence"/>
</dbReference>
<feature type="region of interest" description="Disordered" evidence="1">
    <location>
        <begin position="1"/>
        <end position="199"/>
    </location>
</feature>
<feature type="compositionally biased region" description="Pro residues" evidence="1">
    <location>
        <begin position="147"/>
        <end position="157"/>
    </location>
</feature>
<organism evidence="3 4">
    <name type="scientific">Elaphomyces granulatus</name>
    <dbReference type="NCBI Taxonomy" id="519963"/>
    <lineage>
        <taxon>Eukaryota</taxon>
        <taxon>Fungi</taxon>
        <taxon>Dikarya</taxon>
        <taxon>Ascomycota</taxon>
        <taxon>Pezizomycotina</taxon>
        <taxon>Eurotiomycetes</taxon>
        <taxon>Eurotiomycetidae</taxon>
        <taxon>Eurotiales</taxon>
        <taxon>Elaphomycetaceae</taxon>
        <taxon>Elaphomyces</taxon>
    </lineage>
</organism>
<dbReference type="AlphaFoldDB" id="A0A232LW30"/>
<sequence>MAKDKDRSINPAQAQRKLEKQKAVKKGKADALARRNEKLARRNPDRIQRQINDIKAVEESGQPLRPREKQMLEELERDLRAVQKAREALGDQTPKFGSGLEPRNGPQGSQRGGDSVLGKRRRDGHGQWKDGSSSDTDESVRRIPMPKDTPPPIPRQYPPRRKGYPGRSRDEGDEEGESSEGERQTQHRLPSKPAVLEPKTVYEAAPVIRNLQQEAVSKFVPAAVQRKQEAVKGQGKLVEPEEMDRLEKAGYLPSNNAGGGGGPERSTSAGDADADPDKPSLAEEEERFSRELKSVQIEDVEEEED</sequence>
<feature type="domain" description="Wbp11/ELF5/Saf1 N-terminal" evidence="2">
    <location>
        <begin position="7"/>
        <end position="84"/>
    </location>
</feature>
<feature type="compositionally biased region" description="Basic and acidic residues" evidence="1">
    <location>
        <begin position="65"/>
        <end position="89"/>
    </location>
</feature>
<feature type="compositionally biased region" description="Basic and acidic residues" evidence="1">
    <location>
        <begin position="16"/>
        <end position="48"/>
    </location>
</feature>
<evidence type="ECO:0000256" key="1">
    <source>
        <dbReference type="SAM" id="MobiDB-lite"/>
    </source>
</evidence>
<feature type="compositionally biased region" description="Basic and acidic residues" evidence="1">
    <location>
        <begin position="275"/>
        <end position="293"/>
    </location>
</feature>
<comment type="caution">
    <text evidence="3">The sequence shown here is derived from an EMBL/GenBank/DDBJ whole genome shotgun (WGS) entry which is preliminary data.</text>
</comment>
<dbReference type="InterPro" id="IPR019007">
    <property type="entry name" value="Wbp11/ELF5/Saf1_N"/>
</dbReference>
<dbReference type="EMBL" id="NPHW01004195">
    <property type="protein sequence ID" value="OXV08322.1"/>
    <property type="molecule type" value="Genomic_DNA"/>
</dbReference>
<dbReference type="Pfam" id="PF09429">
    <property type="entry name" value="Wbp11"/>
    <property type="match status" value="1"/>
</dbReference>
<evidence type="ECO:0000313" key="3">
    <source>
        <dbReference type="EMBL" id="OXV08322.1"/>
    </source>
</evidence>
<protein>
    <recommendedName>
        <fullName evidence="2">Wbp11/ELF5/Saf1 N-terminal domain-containing protein</fullName>
    </recommendedName>
</protein>
<evidence type="ECO:0000259" key="2">
    <source>
        <dbReference type="Pfam" id="PF09429"/>
    </source>
</evidence>
<dbReference type="OrthoDB" id="5597581at2759"/>
<keyword evidence="4" id="KW-1185">Reference proteome</keyword>
<accession>A0A232LW30</accession>